<evidence type="ECO:0000313" key="2">
    <source>
        <dbReference type="Proteomes" id="UP000191154"/>
    </source>
</evidence>
<protein>
    <recommendedName>
        <fullName evidence="3">DUF4044 domain-containing protein</fullName>
    </recommendedName>
</protein>
<gene>
    <name evidence="1" type="ORF">CLOSAC_17640</name>
</gene>
<dbReference type="AlphaFoldDB" id="A0A1S8NGF8"/>
<accession>A0A1S8NGF8</accession>
<comment type="caution">
    <text evidence="1">The sequence shown here is derived from an EMBL/GenBank/DDBJ whole genome shotgun (WGS) entry which is preliminary data.</text>
</comment>
<dbReference type="STRING" id="169679.CSACC_13880"/>
<sequence>MKKKTRQKMKIAMAIFIIVIFIIGLIPTILYM</sequence>
<dbReference type="Proteomes" id="UP000191154">
    <property type="component" value="Unassembled WGS sequence"/>
</dbReference>
<dbReference type="GeneID" id="62368384"/>
<reference evidence="1 2" key="1">
    <citation type="submission" date="2016-05" db="EMBL/GenBank/DDBJ databases">
        <title>Microbial solvent formation.</title>
        <authorList>
            <person name="Poehlein A."/>
            <person name="Montoya Solano J.D."/>
            <person name="Flitsch S."/>
            <person name="Krabben P."/>
            <person name="Duerre P."/>
            <person name="Daniel R."/>
        </authorList>
    </citation>
    <scope>NUCLEOTIDE SEQUENCE [LARGE SCALE GENOMIC DNA]</scope>
    <source>
        <strain evidence="1 2">L1-8</strain>
    </source>
</reference>
<organism evidence="1 2">
    <name type="scientific">Clostridium saccharobutylicum</name>
    <dbReference type="NCBI Taxonomy" id="169679"/>
    <lineage>
        <taxon>Bacteria</taxon>
        <taxon>Bacillati</taxon>
        <taxon>Bacillota</taxon>
        <taxon>Clostridia</taxon>
        <taxon>Eubacteriales</taxon>
        <taxon>Clostridiaceae</taxon>
        <taxon>Clostridium</taxon>
    </lineage>
</organism>
<proteinExistence type="predicted"/>
<evidence type="ECO:0008006" key="3">
    <source>
        <dbReference type="Google" id="ProtNLM"/>
    </source>
</evidence>
<evidence type="ECO:0000313" key="1">
    <source>
        <dbReference type="EMBL" id="OOM13678.1"/>
    </source>
</evidence>
<name>A0A1S8NGF8_CLOSA</name>
<dbReference type="EMBL" id="LZYZ01000003">
    <property type="protein sequence ID" value="OOM13678.1"/>
    <property type="molecule type" value="Genomic_DNA"/>
</dbReference>
<dbReference type="RefSeq" id="WP_196774163.1">
    <property type="nucleotide sequence ID" value="NZ_CP016086.1"/>
</dbReference>